<evidence type="ECO:0000313" key="2">
    <source>
        <dbReference type="EMBL" id="RHW17408.1"/>
    </source>
</evidence>
<dbReference type="AlphaFoldDB" id="A0A396RM35"/>
<gene>
    <name evidence="2" type="ORF">D1610_10590</name>
</gene>
<feature type="transmembrane region" description="Helical" evidence="1">
    <location>
        <begin position="45"/>
        <end position="65"/>
    </location>
</feature>
<dbReference type="Proteomes" id="UP000266693">
    <property type="component" value="Unassembled WGS sequence"/>
</dbReference>
<reference evidence="2 3" key="1">
    <citation type="submission" date="2018-08" db="EMBL/GenBank/DDBJ databases">
        <title>The multiple taxonomic identification of Sphingomonas gilva.</title>
        <authorList>
            <person name="Zhu D."/>
            <person name="Zheng S."/>
        </authorList>
    </citation>
    <scope>NUCLEOTIDE SEQUENCE [LARGE SCALE GENOMIC DNA]</scope>
    <source>
        <strain evidence="2 3">ZDH117</strain>
    </source>
</reference>
<protein>
    <submittedName>
        <fullName evidence="2">Uncharacterized protein</fullName>
    </submittedName>
</protein>
<feature type="transmembrane region" description="Helical" evidence="1">
    <location>
        <begin position="72"/>
        <end position="93"/>
    </location>
</feature>
<accession>A0A396RM35</accession>
<organism evidence="2 3">
    <name type="scientific">Sphingomonas gilva</name>
    <dbReference type="NCBI Taxonomy" id="2305907"/>
    <lineage>
        <taxon>Bacteria</taxon>
        <taxon>Pseudomonadati</taxon>
        <taxon>Pseudomonadota</taxon>
        <taxon>Alphaproteobacteria</taxon>
        <taxon>Sphingomonadales</taxon>
        <taxon>Sphingomonadaceae</taxon>
        <taxon>Sphingomonas</taxon>
    </lineage>
</organism>
<dbReference type="EMBL" id="QWLV01000004">
    <property type="protein sequence ID" value="RHW17408.1"/>
    <property type="molecule type" value="Genomic_DNA"/>
</dbReference>
<proteinExistence type="predicted"/>
<keyword evidence="3" id="KW-1185">Reference proteome</keyword>
<evidence type="ECO:0000313" key="3">
    <source>
        <dbReference type="Proteomes" id="UP000266693"/>
    </source>
</evidence>
<evidence type="ECO:0000256" key="1">
    <source>
        <dbReference type="SAM" id="Phobius"/>
    </source>
</evidence>
<comment type="caution">
    <text evidence="2">The sequence shown here is derived from an EMBL/GenBank/DDBJ whole genome shotgun (WGS) entry which is preliminary data.</text>
</comment>
<feature type="transmembrane region" description="Helical" evidence="1">
    <location>
        <begin position="99"/>
        <end position="120"/>
    </location>
</feature>
<keyword evidence="1" id="KW-1133">Transmembrane helix</keyword>
<sequence>MEVIMSEALFLKRVFLADAATCAACAALLLAGAGALSPLLGLPYPLLFWAGAALVPVAALFAFIGTRQRPPVALAVIGILGNVLWVVESAITIEMVAGITTLGIAFVAMQAAAVAVLAALETWGLRRMQAARVSAA</sequence>
<name>A0A396RM35_9SPHN</name>
<keyword evidence="1" id="KW-0472">Membrane</keyword>
<keyword evidence="1" id="KW-0812">Transmembrane</keyword>